<accession>A0A813ZK88</accession>
<keyword evidence="1" id="KW-0472">Membrane</keyword>
<dbReference type="AlphaFoldDB" id="A0A813ZK88"/>
<comment type="caution">
    <text evidence="2">The sequence shown here is derived from an EMBL/GenBank/DDBJ whole genome shotgun (WGS) entry which is preliminary data.</text>
</comment>
<feature type="transmembrane region" description="Helical" evidence="1">
    <location>
        <begin position="93"/>
        <end position="112"/>
    </location>
</feature>
<dbReference type="Proteomes" id="UP000663879">
    <property type="component" value="Unassembled WGS sequence"/>
</dbReference>
<evidence type="ECO:0000313" key="2">
    <source>
        <dbReference type="EMBL" id="CAF0900623.1"/>
    </source>
</evidence>
<sequence length="120" mass="13697">MEYLIKFDEDQFNSIKQMPNSIESGLFMSASKWLKQISDLLKVCTLSSISGYSIGYYGFHKNIKLEKCLFVSSVIGIMFGFITDNRFKNLNFLFQKIAFGLCTGVLGCLSSYRFGKKRNP</sequence>
<dbReference type="OrthoDB" id="440553at2759"/>
<keyword evidence="3" id="KW-1185">Reference proteome</keyword>
<keyword evidence="1" id="KW-1133">Transmembrane helix</keyword>
<reference evidence="2" key="1">
    <citation type="submission" date="2021-02" db="EMBL/GenBank/DDBJ databases">
        <authorList>
            <person name="Nowell W R."/>
        </authorList>
    </citation>
    <scope>NUCLEOTIDE SEQUENCE</scope>
    <source>
        <strain evidence="2">Ploen Becks lab</strain>
    </source>
</reference>
<dbReference type="EMBL" id="CAJNOC010001921">
    <property type="protein sequence ID" value="CAF0900623.1"/>
    <property type="molecule type" value="Genomic_DNA"/>
</dbReference>
<evidence type="ECO:0000256" key="1">
    <source>
        <dbReference type="SAM" id="Phobius"/>
    </source>
</evidence>
<gene>
    <name evidence="2" type="ORF">OXX778_LOCUS11382</name>
</gene>
<proteinExistence type="predicted"/>
<name>A0A813ZK88_9BILA</name>
<evidence type="ECO:0000313" key="3">
    <source>
        <dbReference type="Proteomes" id="UP000663879"/>
    </source>
</evidence>
<feature type="transmembrane region" description="Helical" evidence="1">
    <location>
        <begin position="68"/>
        <end position="87"/>
    </location>
</feature>
<protein>
    <submittedName>
        <fullName evidence="2">Uncharacterized protein</fullName>
    </submittedName>
</protein>
<keyword evidence="1" id="KW-0812">Transmembrane</keyword>
<organism evidence="2 3">
    <name type="scientific">Brachionus calyciflorus</name>
    <dbReference type="NCBI Taxonomy" id="104777"/>
    <lineage>
        <taxon>Eukaryota</taxon>
        <taxon>Metazoa</taxon>
        <taxon>Spiralia</taxon>
        <taxon>Gnathifera</taxon>
        <taxon>Rotifera</taxon>
        <taxon>Eurotatoria</taxon>
        <taxon>Monogononta</taxon>
        <taxon>Pseudotrocha</taxon>
        <taxon>Ploima</taxon>
        <taxon>Brachionidae</taxon>
        <taxon>Brachionus</taxon>
    </lineage>
</organism>